<organism evidence="1 2">
    <name type="scientific">Rozella allomycis (strain CSF55)</name>
    <dbReference type="NCBI Taxonomy" id="988480"/>
    <lineage>
        <taxon>Eukaryota</taxon>
        <taxon>Fungi</taxon>
        <taxon>Fungi incertae sedis</taxon>
        <taxon>Cryptomycota</taxon>
        <taxon>Cryptomycota incertae sedis</taxon>
        <taxon>Rozella</taxon>
    </lineage>
</organism>
<gene>
    <name evidence="1" type="ORF">ROZALSC1DRAFT_31707</name>
</gene>
<accession>A0A4P9YAN2</accession>
<name>A0A4P9YAN2_ROZAC</name>
<sequence>MSKTLFVGCLFHFKQALHNRFKKSGFIIGSPLVEYMLKDMTFLTIVNPQFMDNGIEVLRERIKNVFPDNDEGLESKINDFFKYFDNVWLKRYGVDKSNVHHLKDMDDVNNRTNNICERYNRRLHEKIPTAHPNILTLVQCLVKEEMCYSDGLCQYIRGIDIRYIDIPDIPVEFVDYLKKKEIDYVEKNDAHNKL</sequence>
<reference evidence="2" key="1">
    <citation type="journal article" date="2018" name="Nat. Microbiol.">
        <title>Leveraging single-cell genomics to expand the fungal tree of life.</title>
        <authorList>
            <person name="Ahrendt S.R."/>
            <person name="Quandt C.A."/>
            <person name="Ciobanu D."/>
            <person name="Clum A."/>
            <person name="Salamov A."/>
            <person name="Andreopoulos B."/>
            <person name="Cheng J.F."/>
            <person name="Woyke T."/>
            <person name="Pelin A."/>
            <person name="Henrissat B."/>
            <person name="Reynolds N.K."/>
            <person name="Benny G.L."/>
            <person name="Smith M.E."/>
            <person name="James T.Y."/>
            <person name="Grigoriev I.V."/>
        </authorList>
    </citation>
    <scope>NUCLEOTIDE SEQUENCE [LARGE SCALE GENOMIC DNA]</scope>
    <source>
        <strain evidence="2">CSF55</strain>
    </source>
</reference>
<dbReference type="EMBL" id="ML006711">
    <property type="protein sequence ID" value="RKP16297.1"/>
    <property type="molecule type" value="Genomic_DNA"/>
</dbReference>
<evidence type="ECO:0000313" key="2">
    <source>
        <dbReference type="Proteomes" id="UP000281549"/>
    </source>
</evidence>
<dbReference type="AlphaFoldDB" id="A0A4P9YAN2"/>
<proteinExistence type="predicted"/>
<evidence type="ECO:0008006" key="3">
    <source>
        <dbReference type="Google" id="ProtNLM"/>
    </source>
</evidence>
<dbReference type="Proteomes" id="UP000281549">
    <property type="component" value="Unassembled WGS sequence"/>
</dbReference>
<evidence type="ECO:0000313" key="1">
    <source>
        <dbReference type="EMBL" id="RKP16297.1"/>
    </source>
</evidence>
<protein>
    <recommendedName>
        <fullName evidence="3">MULE transposase domain-containing protein</fullName>
    </recommendedName>
</protein>